<accession>C7QH11</accession>
<dbReference type="InterPro" id="IPR006283">
    <property type="entry name" value="ThiL-like"/>
</dbReference>
<proteinExistence type="inferred from homology"/>
<comment type="caution">
    <text evidence="1">Lacks conserved residue(s) required for the propagation of feature annotation.</text>
</comment>
<feature type="binding site" evidence="1">
    <location>
        <position position="319"/>
    </location>
    <ligand>
        <name>substrate</name>
    </ligand>
</feature>
<dbReference type="UniPathway" id="UPA00060">
    <property type="reaction ID" value="UER00142"/>
</dbReference>
<dbReference type="InParanoid" id="C7QH11"/>
<keyword evidence="1" id="KW-0479">Metal-binding</keyword>
<feature type="binding site" evidence="1">
    <location>
        <position position="48"/>
    </location>
    <ligand>
        <name>Mg(2+)</name>
        <dbReference type="ChEBI" id="CHEBI:18420"/>
        <label>4</label>
    </ligand>
</feature>
<dbReference type="EC" id="2.7.4.16" evidence="1"/>
<dbReference type="InterPro" id="IPR036676">
    <property type="entry name" value="PurM-like_C_sf"/>
</dbReference>
<feature type="compositionally biased region" description="Low complexity" evidence="2">
    <location>
        <begin position="185"/>
        <end position="205"/>
    </location>
</feature>
<dbReference type="GO" id="GO:0009229">
    <property type="term" value="P:thiamine diphosphate biosynthetic process"/>
    <property type="evidence" value="ECO:0007669"/>
    <property type="project" value="UniProtKB-UniRule"/>
</dbReference>
<dbReference type="PANTHER" id="PTHR30270">
    <property type="entry name" value="THIAMINE-MONOPHOSPHATE KINASE"/>
    <property type="match status" value="1"/>
</dbReference>
<feature type="binding site" evidence="1">
    <location>
        <position position="79"/>
    </location>
    <ligand>
        <name>Mg(2+)</name>
        <dbReference type="ChEBI" id="CHEBI:18420"/>
        <label>4</label>
    </ligand>
</feature>
<dbReference type="InterPro" id="IPR036921">
    <property type="entry name" value="PurM-like_N_sf"/>
</dbReference>
<evidence type="ECO:0000256" key="1">
    <source>
        <dbReference type="HAMAP-Rule" id="MF_02128"/>
    </source>
</evidence>
<dbReference type="GO" id="GO:0009030">
    <property type="term" value="F:thiamine-phosphate kinase activity"/>
    <property type="evidence" value="ECO:0007669"/>
    <property type="project" value="UniProtKB-UniRule"/>
</dbReference>
<feature type="binding site" evidence="1">
    <location>
        <position position="363"/>
    </location>
    <ligand>
        <name>substrate</name>
    </ligand>
</feature>
<protein>
    <recommendedName>
        <fullName evidence="1">Thiamine-monophosphate kinase</fullName>
        <shortName evidence="1">TMP kinase</shortName>
        <shortName evidence="1">Thiamine-phosphate kinase</shortName>
        <ecNumber evidence="1">2.7.4.16</ecNumber>
    </recommendedName>
</protein>
<dbReference type="InterPro" id="IPR016188">
    <property type="entry name" value="PurM-like_N"/>
</dbReference>
<comment type="miscellaneous">
    <text evidence="1">Reaction mechanism of ThiL seems to utilize a direct, inline transfer of the gamma-phosphate of ATP to TMP rather than a phosphorylated enzyme intermediate.</text>
</comment>
<dbReference type="Pfam" id="PF00586">
    <property type="entry name" value="AIRS"/>
    <property type="match status" value="1"/>
</dbReference>
<dbReference type="Proteomes" id="UP000000851">
    <property type="component" value="Chromosome"/>
</dbReference>
<feature type="binding site" evidence="1">
    <location>
        <position position="276"/>
    </location>
    <ligand>
        <name>Mg(2+)</name>
        <dbReference type="ChEBI" id="CHEBI:18420"/>
        <label>3</label>
    </ligand>
</feature>
<feature type="binding site" evidence="1">
    <location>
        <position position="79"/>
    </location>
    <ligand>
        <name>Mg(2+)</name>
        <dbReference type="ChEBI" id="CHEBI:18420"/>
        <label>2</label>
    </ligand>
</feature>
<feature type="binding site" evidence="1">
    <location>
        <position position="278"/>
    </location>
    <ligand>
        <name>ATP</name>
        <dbReference type="ChEBI" id="CHEBI:30616"/>
    </ligand>
</feature>
<organism evidence="4 5">
    <name type="scientific">Catenulispora acidiphila (strain DSM 44928 / JCM 14897 / NBRC 102108 / NRRL B-24433 / ID139908)</name>
    <dbReference type="NCBI Taxonomy" id="479433"/>
    <lineage>
        <taxon>Bacteria</taxon>
        <taxon>Bacillati</taxon>
        <taxon>Actinomycetota</taxon>
        <taxon>Actinomycetes</taxon>
        <taxon>Catenulisporales</taxon>
        <taxon>Catenulisporaceae</taxon>
        <taxon>Catenulispora</taxon>
    </lineage>
</organism>
<feature type="binding site" evidence="1">
    <location>
        <position position="49"/>
    </location>
    <ligand>
        <name>Mg(2+)</name>
        <dbReference type="ChEBI" id="CHEBI:18420"/>
        <label>1</label>
    </ligand>
</feature>
<dbReference type="KEGG" id="cai:Caci_8038"/>
<dbReference type="GO" id="GO:0009228">
    <property type="term" value="P:thiamine biosynthetic process"/>
    <property type="evidence" value="ECO:0007669"/>
    <property type="project" value="UniProtKB-KW"/>
</dbReference>
<dbReference type="HOGENOM" id="CLU_046964_0_1_11"/>
<reference evidence="4 5" key="1">
    <citation type="journal article" date="2009" name="Stand. Genomic Sci.">
        <title>Complete genome sequence of Catenulispora acidiphila type strain (ID 139908).</title>
        <authorList>
            <person name="Copeland A."/>
            <person name="Lapidus A."/>
            <person name="Glavina Del Rio T."/>
            <person name="Nolan M."/>
            <person name="Lucas S."/>
            <person name="Chen F."/>
            <person name="Tice H."/>
            <person name="Cheng J.F."/>
            <person name="Bruce D."/>
            <person name="Goodwin L."/>
            <person name="Pitluck S."/>
            <person name="Mikhailova N."/>
            <person name="Pati A."/>
            <person name="Ivanova N."/>
            <person name="Mavromatis K."/>
            <person name="Chen A."/>
            <person name="Palaniappan K."/>
            <person name="Chain P."/>
            <person name="Land M."/>
            <person name="Hauser L."/>
            <person name="Chang Y.J."/>
            <person name="Jeffries C.D."/>
            <person name="Chertkov O."/>
            <person name="Brettin T."/>
            <person name="Detter J.C."/>
            <person name="Han C."/>
            <person name="Ali Z."/>
            <person name="Tindall B.J."/>
            <person name="Goker M."/>
            <person name="Bristow J."/>
            <person name="Eisen J.A."/>
            <person name="Markowitz V."/>
            <person name="Hugenholtz P."/>
            <person name="Kyrpides N.C."/>
            <person name="Klenk H.P."/>
        </authorList>
    </citation>
    <scope>NUCLEOTIDE SEQUENCE [LARGE SCALE GENOMIC DNA]</scope>
    <source>
        <strain evidence="5">DSM 44928 / JCM 14897 / NBRC 102108 / NRRL B-24433 / ID139908</strain>
    </source>
</reference>
<feature type="binding site" evidence="1">
    <location>
        <position position="127"/>
    </location>
    <ligand>
        <name>Mg(2+)</name>
        <dbReference type="ChEBI" id="CHEBI:18420"/>
        <label>1</label>
    </ligand>
</feature>
<keyword evidence="1" id="KW-0067">ATP-binding</keyword>
<keyword evidence="1" id="KW-0547">Nucleotide-binding</keyword>
<feature type="binding site" evidence="1">
    <location>
        <position position="57"/>
    </location>
    <ligand>
        <name>substrate</name>
    </ligand>
</feature>
<comment type="catalytic activity">
    <reaction evidence="1">
        <text>thiamine phosphate + ATP = thiamine diphosphate + ADP</text>
        <dbReference type="Rhea" id="RHEA:15913"/>
        <dbReference type="ChEBI" id="CHEBI:30616"/>
        <dbReference type="ChEBI" id="CHEBI:37575"/>
        <dbReference type="ChEBI" id="CHEBI:58937"/>
        <dbReference type="ChEBI" id="CHEBI:456216"/>
        <dbReference type="EC" id="2.7.4.16"/>
    </reaction>
</comment>
<dbReference type="EMBL" id="CP001700">
    <property type="protein sequence ID" value="ACU76861.1"/>
    <property type="molecule type" value="Genomic_DNA"/>
</dbReference>
<dbReference type="Gene3D" id="3.30.1330.10">
    <property type="entry name" value="PurM-like, N-terminal domain"/>
    <property type="match status" value="1"/>
</dbReference>
<keyword evidence="1 4" id="KW-0418">Kinase</keyword>
<dbReference type="AlphaFoldDB" id="C7QH11"/>
<dbReference type="PANTHER" id="PTHR30270:SF0">
    <property type="entry name" value="THIAMINE-MONOPHOSPHATE KINASE"/>
    <property type="match status" value="1"/>
</dbReference>
<dbReference type="OrthoDB" id="9802811at2"/>
<comment type="pathway">
    <text evidence="1">Cofactor biosynthesis; thiamine diphosphate biosynthesis; thiamine diphosphate from thiamine phosphate: step 1/1.</text>
</comment>
<feature type="binding site" evidence="1">
    <location>
        <position position="50"/>
    </location>
    <ligand>
        <name>Mg(2+)</name>
        <dbReference type="ChEBI" id="CHEBI:18420"/>
        <label>1</label>
    </ligand>
</feature>
<dbReference type="FunCoup" id="C7QH11">
    <property type="interactions" value="153"/>
</dbReference>
<dbReference type="Gene3D" id="3.90.650.10">
    <property type="entry name" value="PurM-like C-terminal domain"/>
    <property type="match status" value="1"/>
</dbReference>
<gene>
    <name evidence="1" type="primary">thiL</name>
    <name evidence="4" type="ordered locus">Caci_8038</name>
</gene>
<evidence type="ECO:0000256" key="2">
    <source>
        <dbReference type="SAM" id="MobiDB-lite"/>
    </source>
</evidence>
<dbReference type="GO" id="GO:0005524">
    <property type="term" value="F:ATP binding"/>
    <property type="evidence" value="ECO:0007669"/>
    <property type="project" value="UniProtKB-UniRule"/>
</dbReference>
<feature type="binding site" evidence="1">
    <location>
        <position position="34"/>
    </location>
    <ligand>
        <name>Mg(2+)</name>
        <dbReference type="ChEBI" id="CHEBI:18420"/>
        <label>4</label>
    </ligand>
</feature>
<dbReference type="PIRSF" id="PIRSF005303">
    <property type="entry name" value="Thiam_monoph_kin"/>
    <property type="match status" value="1"/>
</dbReference>
<dbReference type="GO" id="GO:0000287">
    <property type="term" value="F:magnesium ion binding"/>
    <property type="evidence" value="ECO:0007669"/>
    <property type="project" value="UniProtKB-UniRule"/>
</dbReference>
<dbReference type="SUPFAM" id="SSF55326">
    <property type="entry name" value="PurM N-terminal domain-like"/>
    <property type="match status" value="1"/>
</dbReference>
<comment type="similarity">
    <text evidence="1">Belongs to the thiamine-monophosphate kinase family.</text>
</comment>
<dbReference type="RefSeq" id="WP_015796586.1">
    <property type="nucleotide sequence ID" value="NC_013131.1"/>
</dbReference>
<feature type="binding site" evidence="1">
    <location>
        <begin position="126"/>
        <end position="127"/>
    </location>
    <ligand>
        <name>ATP</name>
        <dbReference type="ChEBI" id="CHEBI:30616"/>
    </ligand>
</feature>
<name>C7QH11_CATAD</name>
<keyword evidence="1" id="KW-0460">Magnesium</keyword>
<dbReference type="STRING" id="479433.Caci_8038"/>
<feature type="domain" description="PurM-like N-terminal" evidence="3">
    <location>
        <begin position="32"/>
        <end position="143"/>
    </location>
</feature>
<feature type="binding site" evidence="1">
    <location>
        <position position="152"/>
    </location>
    <ligand>
        <name>ATP</name>
        <dbReference type="ChEBI" id="CHEBI:30616"/>
    </ligand>
</feature>
<keyword evidence="1 4" id="KW-0808">Transferase</keyword>
<feature type="region of interest" description="Disordered" evidence="2">
    <location>
        <begin position="185"/>
        <end position="232"/>
    </location>
</feature>
<feature type="binding site" evidence="1">
    <location>
        <position position="79"/>
    </location>
    <ligand>
        <name>Mg(2+)</name>
        <dbReference type="ChEBI" id="CHEBI:18420"/>
        <label>3</label>
    </ligand>
</feature>
<feature type="binding site" evidence="1">
    <location>
        <position position="50"/>
    </location>
    <ligand>
        <name>Mg(2+)</name>
        <dbReference type="ChEBI" id="CHEBI:18420"/>
        <label>2</label>
    </ligand>
</feature>
<dbReference type="eggNOG" id="COG0611">
    <property type="taxonomic scope" value="Bacteria"/>
</dbReference>
<dbReference type="HAMAP" id="MF_02128">
    <property type="entry name" value="TMP_kinase"/>
    <property type="match status" value="1"/>
</dbReference>
<feature type="binding site" evidence="1">
    <location>
        <position position="279"/>
    </location>
    <ligand>
        <name>Mg(2+)</name>
        <dbReference type="ChEBI" id="CHEBI:18420"/>
        <label>5</label>
    </ligand>
</feature>
<evidence type="ECO:0000259" key="3">
    <source>
        <dbReference type="Pfam" id="PF00586"/>
    </source>
</evidence>
<evidence type="ECO:0000313" key="5">
    <source>
        <dbReference type="Proteomes" id="UP000000851"/>
    </source>
</evidence>
<feature type="binding site" evidence="1">
    <location>
        <position position="34"/>
    </location>
    <ligand>
        <name>Mg(2+)</name>
        <dbReference type="ChEBI" id="CHEBI:18420"/>
        <label>3</label>
    </ligand>
</feature>
<comment type="function">
    <text evidence="1">Catalyzes the ATP-dependent phosphorylation of thiamine-monophosphate (TMP) to form thiamine-pyrophosphate (TPP), the active form of vitamin B1.</text>
</comment>
<keyword evidence="1" id="KW-0784">Thiamine biosynthesis</keyword>
<dbReference type="CDD" id="cd02194">
    <property type="entry name" value="ThiL"/>
    <property type="match status" value="1"/>
</dbReference>
<dbReference type="SUPFAM" id="SSF56042">
    <property type="entry name" value="PurM C-terminal domain-like"/>
    <property type="match status" value="1"/>
</dbReference>
<keyword evidence="5" id="KW-1185">Reference proteome</keyword>
<evidence type="ECO:0000313" key="4">
    <source>
        <dbReference type="EMBL" id="ACU76861.1"/>
    </source>
</evidence>
<sequence>METIDDAGEFGLIARVQARLPLTSPDTLVPAGDDAAVLAAPDGRLAVSTDLLLEGRHFRRDWSSPRDIGHKAAAQNFSDIVAMGGVPTSLLLSMVLPGDLPVAWVEEFAEGVAGECARVGAIVAGGDMVRGDLITISVTVLGTLEGRAPVLRSGARPGDTVAVAGRLGWSAAGLELLLAGERQGEGDAVAGSGDGANGSDAASSDLTGETPQSGARARGGAPGDGAAEADHGATGADFATSAAPQAADYLIAHRRPSPPYAAGPEAARAGATAMLDVSDGLLADLRHLAVASGVAVDVDSTLLITDRGPRLDQVLTGGEDHALVATFTSADAVPEGWRPVGTVYAGAASVTVDGKPWEGAAGFSHFGRSA</sequence>